<dbReference type="GO" id="GO:0016810">
    <property type="term" value="F:hydrolase activity, acting on carbon-nitrogen (but not peptide) bonds"/>
    <property type="evidence" value="ECO:0007669"/>
    <property type="project" value="InterPro"/>
</dbReference>
<dbReference type="EMBL" id="AZFM01000034">
    <property type="protein sequence ID" value="KRL89015.1"/>
    <property type="molecule type" value="Genomic_DNA"/>
</dbReference>
<organism evidence="2 3">
    <name type="scientific">Lactobacillus kalixensis DSM 16043</name>
    <dbReference type="NCBI Taxonomy" id="1423763"/>
    <lineage>
        <taxon>Bacteria</taxon>
        <taxon>Bacillati</taxon>
        <taxon>Bacillota</taxon>
        <taxon>Bacilli</taxon>
        <taxon>Lactobacillales</taxon>
        <taxon>Lactobacillaceae</taxon>
        <taxon>Lactobacillus</taxon>
    </lineage>
</organism>
<dbReference type="InterPro" id="IPR011059">
    <property type="entry name" value="Metal-dep_hydrolase_composite"/>
</dbReference>
<dbReference type="SUPFAM" id="SSF51556">
    <property type="entry name" value="Metallo-dependent hydrolases"/>
    <property type="match status" value="1"/>
</dbReference>
<dbReference type="Gene3D" id="2.30.40.10">
    <property type="entry name" value="Urease, subunit C, domain 1"/>
    <property type="match status" value="1"/>
</dbReference>
<dbReference type="Proteomes" id="UP000051036">
    <property type="component" value="Unassembled WGS sequence"/>
</dbReference>
<evidence type="ECO:0000259" key="1">
    <source>
        <dbReference type="Pfam" id="PF01979"/>
    </source>
</evidence>
<comment type="caution">
    <text evidence="2">The sequence shown here is derived from an EMBL/GenBank/DDBJ whole genome shotgun (WGS) entry which is preliminary data.</text>
</comment>
<dbReference type="SUPFAM" id="SSF51338">
    <property type="entry name" value="Composite domain of metallo-dependent hydrolases"/>
    <property type="match status" value="1"/>
</dbReference>
<dbReference type="PANTHER" id="PTHR43135">
    <property type="entry name" value="ALPHA-D-RIBOSE 1-METHYLPHOSPHONATE 5-TRIPHOSPHATE DIPHOSPHATASE"/>
    <property type="match status" value="1"/>
</dbReference>
<name>A0A0R1U748_9LACO</name>
<keyword evidence="3" id="KW-1185">Reference proteome</keyword>
<dbReference type="Pfam" id="PF01979">
    <property type="entry name" value="Amidohydro_1"/>
    <property type="match status" value="1"/>
</dbReference>
<dbReference type="OrthoDB" id="9797498at2"/>
<dbReference type="RefSeq" id="WP_057799686.1">
    <property type="nucleotide sequence ID" value="NZ_AZFM01000034.1"/>
</dbReference>
<keyword evidence="2" id="KW-0378">Hydrolase</keyword>
<accession>A0A0R1U748</accession>
<dbReference type="InterPro" id="IPR051781">
    <property type="entry name" value="Metallo-dep_Hydrolase"/>
</dbReference>
<dbReference type="AlphaFoldDB" id="A0A0R1U748"/>
<sequence>MTKTVFENCNLFVGTSEKLVSDAWFVVDDETGKLVKSGSGQCTEDVDKRVDLERQYVMSGLLNAHTHIGSLSLNDPSFPTTETSVTYNALKNLRDGLRGGVTYIRSCGVPFDVDVKLKQMRKKLPFEGPELKPAGMPISILGGHADYMVGENKDENVSHLVNSPDDVRRAVREQFKKGAENVKLMATGGIMSQGDQVDDTELSLEEMKMAVEEAHSKHMTVCAHAEGRLGIHYAVVAGVDSVEHGFYVSDEDIELMKKQGTFLSPTLIAGRLIVDHGKGKLSDFSYQKMCDHVDAFYAHVGKAIKAGVKLALGTDAGTFMNPLENSSKELVELVRAGASNYQALRAAGMGSAELLKVDKEYGSLEPGKYADFLVLKENPLEDVKAVQQEDKQVYQHGVRKF</sequence>
<dbReference type="Gene3D" id="3.20.20.140">
    <property type="entry name" value="Metal-dependent hydrolases"/>
    <property type="match status" value="1"/>
</dbReference>
<proteinExistence type="predicted"/>
<feature type="domain" description="Amidohydrolase-related" evidence="1">
    <location>
        <begin position="56"/>
        <end position="388"/>
    </location>
</feature>
<protein>
    <submittedName>
        <fullName evidence="2">Amidohydrolase</fullName>
    </submittedName>
</protein>
<dbReference type="PATRIC" id="fig|1423763.3.peg.1220"/>
<dbReference type="CDD" id="cd01299">
    <property type="entry name" value="Met_dep_hydrolase_A"/>
    <property type="match status" value="1"/>
</dbReference>
<gene>
    <name evidence="2" type="ORF">FC46_GL001204</name>
</gene>
<dbReference type="PANTHER" id="PTHR43135:SF3">
    <property type="entry name" value="ALPHA-D-RIBOSE 1-METHYLPHOSPHONATE 5-TRIPHOSPHATE DIPHOSPHATASE"/>
    <property type="match status" value="1"/>
</dbReference>
<dbReference type="InterPro" id="IPR006680">
    <property type="entry name" value="Amidohydro-rel"/>
</dbReference>
<dbReference type="InterPro" id="IPR032466">
    <property type="entry name" value="Metal_Hydrolase"/>
</dbReference>
<evidence type="ECO:0000313" key="3">
    <source>
        <dbReference type="Proteomes" id="UP000051036"/>
    </source>
</evidence>
<reference evidence="2 3" key="1">
    <citation type="journal article" date="2015" name="Genome Announc.">
        <title>Expanding the biotechnology potential of lactobacilli through comparative genomics of 213 strains and associated genera.</title>
        <authorList>
            <person name="Sun Z."/>
            <person name="Harris H.M."/>
            <person name="McCann A."/>
            <person name="Guo C."/>
            <person name="Argimon S."/>
            <person name="Zhang W."/>
            <person name="Yang X."/>
            <person name="Jeffery I.B."/>
            <person name="Cooney J.C."/>
            <person name="Kagawa T.F."/>
            <person name="Liu W."/>
            <person name="Song Y."/>
            <person name="Salvetti E."/>
            <person name="Wrobel A."/>
            <person name="Rasinkangas P."/>
            <person name="Parkhill J."/>
            <person name="Rea M.C."/>
            <person name="O'Sullivan O."/>
            <person name="Ritari J."/>
            <person name="Douillard F.P."/>
            <person name="Paul Ross R."/>
            <person name="Yang R."/>
            <person name="Briner A.E."/>
            <person name="Felis G.E."/>
            <person name="de Vos W.M."/>
            <person name="Barrangou R."/>
            <person name="Klaenhammer T.R."/>
            <person name="Caufield P.W."/>
            <person name="Cui Y."/>
            <person name="Zhang H."/>
            <person name="O'Toole P.W."/>
        </authorList>
    </citation>
    <scope>NUCLEOTIDE SEQUENCE [LARGE SCALE GENOMIC DNA]</scope>
    <source>
        <strain evidence="2 3">DSM 16043</strain>
    </source>
</reference>
<evidence type="ECO:0000313" key="2">
    <source>
        <dbReference type="EMBL" id="KRL89015.1"/>
    </source>
</evidence>
<dbReference type="InterPro" id="IPR057744">
    <property type="entry name" value="OTAase-like"/>
</dbReference>
<dbReference type="STRING" id="1423763.FC46_GL001204"/>